<dbReference type="EMBL" id="GG738846">
    <property type="protein sequence ID" value="EFC49907.1"/>
    <property type="molecule type" value="Genomic_DNA"/>
</dbReference>
<dbReference type="PANTHER" id="PTHR16119">
    <property type="entry name" value="TRANSMEMBRANE PROTEIN 144"/>
    <property type="match status" value="1"/>
</dbReference>
<dbReference type="Pfam" id="PF07857">
    <property type="entry name" value="TMEM144"/>
    <property type="match status" value="1"/>
</dbReference>
<dbReference type="InterPro" id="IPR012435">
    <property type="entry name" value="TMEM144"/>
</dbReference>
<comment type="similarity">
    <text evidence="2">Belongs to the TMEM144 family.</text>
</comment>
<evidence type="ECO:0000256" key="6">
    <source>
        <dbReference type="SAM" id="MobiDB-lite"/>
    </source>
</evidence>
<evidence type="ECO:0000256" key="4">
    <source>
        <dbReference type="ARBA" id="ARBA00022989"/>
    </source>
</evidence>
<feature type="compositionally biased region" description="Low complexity" evidence="6">
    <location>
        <begin position="205"/>
        <end position="230"/>
    </location>
</feature>
<dbReference type="SUPFAM" id="SSF103473">
    <property type="entry name" value="MFS general substrate transporter"/>
    <property type="match status" value="1"/>
</dbReference>
<feature type="transmembrane region" description="Helical" evidence="7">
    <location>
        <begin position="170"/>
        <end position="189"/>
    </location>
</feature>
<dbReference type="OMA" id="MFFQWIV"/>
<dbReference type="InterPro" id="IPR010651">
    <property type="entry name" value="Sugar_transport"/>
</dbReference>
<dbReference type="GeneID" id="8855303"/>
<evidence type="ECO:0000313" key="9">
    <source>
        <dbReference type="Proteomes" id="UP000006671"/>
    </source>
</evidence>
<dbReference type="OrthoDB" id="426527at2759"/>
<dbReference type="KEGG" id="ngr:NAEGRDRAFT_29730"/>
<feature type="transmembrane region" description="Helical" evidence="7">
    <location>
        <begin position="136"/>
        <end position="158"/>
    </location>
</feature>
<keyword evidence="5 7" id="KW-0472">Membrane</keyword>
<reference evidence="8 9" key="1">
    <citation type="journal article" date="2010" name="Cell">
        <title>The genome of Naegleria gruberi illuminates early eukaryotic versatility.</title>
        <authorList>
            <person name="Fritz-Laylin L.K."/>
            <person name="Prochnik S.E."/>
            <person name="Ginger M.L."/>
            <person name="Dacks J.B."/>
            <person name="Carpenter M.L."/>
            <person name="Field M.C."/>
            <person name="Kuo A."/>
            <person name="Paredez A."/>
            <person name="Chapman J."/>
            <person name="Pham J."/>
            <person name="Shu S."/>
            <person name="Neupane R."/>
            <person name="Cipriano M."/>
            <person name="Mancuso J."/>
            <person name="Tu H."/>
            <person name="Salamov A."/>
            <person name="Lindquist E."/>
            <person name="Shapiro H."/>
            <person name="Lucas S."/>
            <person name="Grigoriev I.V."/>
            <person name="Cande W.Z."/>
            <person name="Fulton C."/>
            <person name="Rokhsar D.S."/>
            <person name="Dawson S.C."/>
        </authorList>
    </citation>
    <scope>NUCLEOTIDE SEQUENCE [LARGE SCALE GENOMIC DNA]</scope>
    <source>
        <strain evidence="8 9">NEG-M</strain>
    </source>
</reference>
<dbReference type="RefSeq" id="XP_002682651.1">
    <property type="nucleotide sequence ID" value="XM_002682605.1"/>
</dbReference>
<name>D2UZ96_NAEGR</name>
<keyword evidence="4 7" id="KW-1133">Transmembrane helix</keyword>
<keyword evidence="9" id="KW-1185">Reference proteome</keyword>
<dbReference type="GO" id="GO:0015144">
    <property type="term" value="F:carbohydrate transmembrane transporter activity"/>
    <property type="evidence" value="ECO:0007669"/>
    <property type="project" value="InterPro"/>
</dbReference>
<feature type="transmembrane region" description="Helical" evidence="7">
    <location>
        <begin position="399"/>
        <end position="418"/>
    </location>
</feature>
<feature type="transmembrane region" description="Helical" evidence="7">
    <location>
        <begin position="263"/>
        <end position="282"/>
    </location>
</feature>
<evidence type="ECO:0000256" key="2">
    <source>
        <dbReference type="ARBA" id="ARBA00005731"/>
    </source>
</evidence>
<evidence type="ECO:0000256" key="7">
    <source>
        <dbReference type="SAM" id="Phobius"/>
    </source>
</evidence>
<feature type="transmembrane region" description="Helical" evidence="7">
    <location>
        <begin position="79"/>
        <end position="97"/>
    </location>
</feature>
<dbReference type="eggNOG" id="ENOG502QR0F">
    <property type="taxonomic scope" value="Eukaryota"/>
</dbReference>
<evidence type="ECO:0000256" key="3">
    <source>
        <dbReference type="ARBA" id="ARBA00022692"/>
    </source>
</evidence>
<dbReference type="PANTHER" id="PTHR16119:SF17">
    <property type="entry name" value="TRANSMEMBRANE PROTEIN 144"/>
    <property type="match status" value="1"/>
</dbReference>
<feature type="region of interest" description="Disordered" evidence="6">
    <location>
        <begin position="195"/>
        <end position="233"/>
    </location>
</feature>
<feature type="transmembrane region" description="Helical" evidence="7">
    <location>
        <begin position="341"/>
        <end position="360"/>
    </location>
</feature>
<comment type="subcellular location">
    <subcellularLocation>
        <location evidence="1">Membrane</location>
        <topology evidence="1">Multi-pass membrane protein</topology>
    </subcellularLocation>
</comment>
<feature type="transmembrane region" description="Helical" evidence="7">
    <location>
        <begin position="103"/>
        <end position="124"/>
    </location>
</feature>
<dbReference type="GO" id="GO:0016020">
    <property type="term" value="C:membrane"/>
    <property type="evidence" value="ECO:0007669"/>
    <property type="project" value="UniProtKB-SubCell"/>
</dbReference>
<protein>
    <submittedName>
        <fullName evidence="8">Predicted protein</fullName>
    </submittedName>
</protein>
<dbReference type="AlphaFoldDB" id="D2UZ96"/>
<gene>
    <name evidence="8" type="ORF">NAEGRDRAFT_29730</name>
</gene>
<keyword evidence="3 7" id="KW-0812">Transmembrane</keyword>
<evidence type="ECO:0000256" key="1">
    <source>
        <dbReference type="ARBA" id="ARBA00004141"/>
    </source>
</evidence>
<sequence length="422" mass="45634">MILCVILSGVTSATTSNSNNNKISESTLITTTATSSDNDSSSTTTTTILGYVGSLIAILFYGSNYVVTKKYPTGDGVAFSWLMSNGIFFVGFISLALTTDNKLIFVPTGLLSGSIWATGNLLVIPIIKCVGLGLGFLLWSGANLIGGYCVGKLGLFGVEKEVIDSLGGNIMNIFGLVCGIISLLLFFFIKPPQEKKKNDDETPQTEENTTEAATEGTSLLNNENEPQQNLNDEKSINDDIVVQDVSKFKAFMNKLKKISQHPAFVRLLGIGMAITAGCLYAVNLTPFKLWVQHEIYIHNKSPGPIDFAFSHFSGIYLLNSAVFLIYILIKKNQPEIYPNMIMSSIISGAMWGIATIGLLYSSSYLGFTVGYPLVAIGPSLVSTFWNVCVFREITGVRNLIILSCSLLFALIGVILLAVSKII</sequence>
<feature type="transmembrane region" description="Helical" evidence="7">
    <location>
        <begin position="366"/>
        <end position="387"/>
    </location>
</feature>
<dbReference type="InParanoid" id="D2UZ96"/>
<dbReference type="InterPro" id="IPR036259">
    <property type="entry name" value="MFS_trans_sf"/>
</dbReference>
<evidence type="ECO:0000256" key="5">
    <source>
        <dbReference type="ARBA" id="ARBA00023136"/>
    </source>
</evidence>
<feature type="transmembrane region" description="Helical" evidence="7">
    <location>
        <begin position="308"/>
        <end position="329"/>
    </location>
</feature>
<feature type="transmembrane region" description="Helical" evidence="7">
    <location>
        <begin position="48"/>
        <end position="67"/>
    </location>
</feature>
<proteinExistence type="inferred from homology"/>
<dbReference type="Proteomes" id="UP000006671">
    <property type="component" value="Unassembled WGS sequence"/>
</dbReference>
<evidence type="ECO:0000313" key="8">
    <source>
        <dbReference type="EMBL" id="EFC49907.1"/>
    </source>
</evidence>
<accession>D2UZ96</accession>
<organism evidence="9">
    <name type="scientific">Naegleria gruberi</name>
    <name type="common">Amoeba</name>
    <dbReference type="NCBI Taxonomy" id="5762"/>
    <lineage>
        <taxon>Eukaryota</taxon>
        <taxon>Discoba</taxon>
        <taxon>Heterolobosea</taxon>
        <taxon>Tetramitia</taxon>
        <taxon>Eutetramitia</taxon>
        <taxon>Vahlkampfiidae</taxon>
        <taxon>Naegleria</taxon>
    </lineage>
</organism>
<dbReference type="VEuPathDB" id="AmoebaDB:NAEGRDRAFT_29730"/>
<dbReference type="STRING" id="5762.D2UZ96"/>